<dbReference type="PANTHER" id="PTHR36837:SF5">
    <property type="entry name" value="POLY-3-HYDROXYBUTYRATE SYNTHASE"/>
    <property type="match status" value="1"/>
</dbReference>
<keyword evidence="2" id="KW-0012">Acyltransferase</keyword>
<dbReference type="SUPFAM" id="SSF53474">
    <property type="entry name" value="alpha/beta-Hydrolases"/>
    <property type="match status" value="1"/>
</dbReference>
<dbReference type="GO" id="GO:0042619">
    <property type="term" value="P:poly-hydroxybutyrate biosynthetic process"/>
    <property type="evidence" value="ECO:0007669"/>
    <property type="project" value="InterPro"/>
</dbReference>
<feature type="region of interest" description="Disordered" evidence="3">
    <location>
        <begin position="1"/>
        <end position="26"/>
    </location>
</feature>
<evidence type="ECO:0000259" key="4">
    <source>
        <dbReference type="Pfam" id="PF07167"/>
    </source>
</evidence>
<dbReference type="Proteomes" id="UP000195807">
    <property type="component" value="Chromosome"/>
</dbReference>
<keyword evidence="1" id="KW-0808">Transferase</keyword>
<sequence length="685" mass="75157">MATKRKNGTSSDMANGDSPDGKAPETAYALPSSLFAGPFAPLMEGPMRDMIALQSQAAQQMMNAFFPPQTPGEAEDGEPAEGETASGETGDGETGDGTETDWNEIVTRLTAMWQDFARQNPAMAASGLADPSRWMEMAGQWMAQFTPGQNDAANRAFADMLALWETIMGQFMAAGADPASLADLPGLPRSDRRFADPQWRDNPVFAMLHQAYLMAAEQIMDAAARAEGLPADRKMQLSFFTRLLTEAMSPAHFPLTNPVVIARTLETGGENLVKGMSHFLADLQAGQLTHTDKTAFTIGENIAATPGKVVHETPLFQLIQYTPTTDKVLSVPLVIFPPWINRFYILDLTPKKSFVKYCLDQGISTFMVSWKSADPSMADIGWEDYAAAQVEAIDAVRERLGVPAVHAIGYCVAGTTLAATLAMLARRGEDDRVASATYFTAQVDFSEAGELKAFIDEQQLATVDSLATEGFVDGRYLSLAFNLLRSPDLLWAYVINNYLLGEDYKPFDLLYWNGHGTNLPARFHREYLRQLYHENLLVVPDAITLNGTPIDLRKIKTPSFIQAGREDHIAPARSVWKLTEQFSGPMEFMLAGSGHIAGVVNPPEARKYQFWALPRPKGKTKAAALPDSLESFLDQAVETPGSWWDHWLGWIRDIDADEVKASGKRKPGGRGDTVIEDAPGRYVKG</sequence>
<dbReference type="STRING" id="450378.GCA_001661675_02172"/>
<evidence type="ECO:0000313" key="5">
    <source>
        <dbReference type="EMBL" id="ARU16579.1"/>
    </source>
</evidence>
<accession>A0A1Z1FCQ5</accession>
<dbReference type="GO" id="GO:0016746">
    <property type="term" value="F:acyltransferase activity"/>
    <property type="evidence" value="ECO:0007669"/>
    <property type="project" value="UniProtKB-KW"/>
</dbReference>
<keyword evidence="6" id="KW-1185">Reference proteome</keyword>
<dbReference type="KEGG" id="cman:A9D14_10795"/>
<dbReference type="EMBL" id="CP019602">
    <property type="protein sequence ID" value="ARU16579.1"/>
    <property type="molecule type" value="Genomic_DNA"/>
</dbReference>
<organism evidence="5 6">
    <name type="scientific">Croceicoccus marinus</name>
    <dbReference type="NCBI Taxonomy" id="450378"/>
    <lineage>
        <taxon>Bacteria</taxon>
        <taxon>Pseudomonadati</taxon>
        <taxon>Pseudomonadota</taxon>
        <taxon>Alphaproteobacteria</taxon>
        <taxon>Sphingomonadales</taxon>
        <taxon>Erythrobacteraceae</taxon>
        <taxon>Croceicoccus</taxon>
    </lineage>
</organism>
<evidence type="ECO:0000256" key="1">
    <source>
        <dbReference type="ARBA" id="ARBA00022679"/>
    </source>
</evidence>
<dbReference type="InterPro" id="IPR051321">
    <property type="entry name" value="PHA/PHB_synthase"/>
</dbReference>
<evidence type="ECO:0000256" key="2">
    <source>
        <dbReference type="ARBA" id="ARBA00023315"/>
    </source>
</evidence>
<gene>
    <name evidence="5" type="ORF">A9D14_10795</name>
</gene>
<feature type="region of interest" description="Disordered" evidence="3">
    <location>
        <begin position="661"/>
        <end position="685"/>
    </location>
</feature>
<protein>
    <submittedName>
        <fullName evidence="5">Class I poly(R)-hydroxyalkanoic acid synthase</fullName>
    </submittedName>
</protein>
<feature type="region of interest" description="Disordered" evidence="3">
    <location>
        <begin position="66"/>
        <end position="100"/>
    </location>
</feature>
<dbReference type="PANTHER" id="PTHR36837">
    <property type="entry name" value="POLY(3-HYDROXYALKANOATE) POLYMERASE SUBUNIT PHAC"/>
    <property type="match status" value="1"/>
</dbReference>
<dbReference type="AlphaFoldDB" id="A0A1Z1FCQ5"/>
<proteinExistence type="predicted"/>
<feature type="compositionally biased region" description="Acidic residues" evidence="3">
    <location>
        <begin position="90"/>
        <end position="100"/>
    </location>
</feature>
<dbReference type="Pfam" id="PF07167">
    <property type="entry name" value="PhaC_N"/>
    <property type="match status" value="1"/>
</dbReference>
<evidence type="ECO:0000313" key="6">
    <source>
        <dbReference type="Proteomes" id="UP000195807"/>
    </source>
</evidence>
<dbReference type="InterPro" id="IPR010941">
    <property type="entry name" value="PhaC_N"/>
</dbReference>
<dbReference type="Gene3D" id="3.40.50.1820">
    <property type="entry name" value="alpha/beta hydrolase"/>
    <property type="match status" value="1"/>
</dbReference>
<dbReference type="InterPro" id="IPR029058">
    <property type="entry name" value="AB_hydrolase_fold"/>
</dbReference>
<feature type="domain" description="Poly-beta-hydroxybutyrate polymerase N-terminal" evidence="4">
    <location>
        <begin position="191"/>
        <end position="358"/>
    </location>
</feature>
<name>A0A1Z1FCQ5_9SPHN</name>
<dbReference type="RefSeq" id="WP_066846244.1">
    <property type="nucleotide sequence ID" value="NZ_CP019602.1"/>
</dbReference>
<evidence type="ECO:0000256" key="3">
    <source>
        <dbReference type="SAM" id="MobiDB-lite"/>
    </source>
</evidence>
<reference evidence="5 6" key="1">
    <citation type="submission" date="2017-01" db="EMBL/GenBank/DDBJ databases">
        <title>Complete genome sequence of esterase-producing bacterium Croceicoccus marinus E4A9.</title>
        <authorList>
            <person name="Wu Y.-H."/>
            <person name="Cheng H."/>
            <person name="Xu L."/>
            <person name="Huo Y.-Y."/>
            <person name="Wang C.-S."/>
            <person name="Xu X.-W."/>
        </authorList>
    </citation>
    <scope>NUCLEOTIDE SEQUENCE [LARGE SCALE GENOMIC DNA]</scope>
    <source>
        <strain evidence="5 6">E4A9</strain>
    </source>
</reference>